<dbReference type="Gene3D" id="3.30.1320.10">
    <property type="match status" value="1"/>
</dbReference>
<dbReference type="AlphaFoldDB" id="A0A0G1PCA1"/>
<dbReference type="PROSITE" id="PS00732">
    <property type="entry name" value="RIBOSOMAL_S16"/>
    <property type="match status" value="1"/>
</dbReference>
<gene>
    <name evidence="3" type="primary">rpsP</name>
    <name evidence="4" type="ORF">UX44_C0022G0007</name>
</gene>
<dbReference type="EMBL" id="LCMF01000022">
    <property type="protein sequence ID" value="KKU30439.1"/>
    <property type="molecule type" value="Genomic_DNA"/>
</dbReference>
<organism evidence="4 5">
    <name type="scientific">candidate division WWE3 bacterium GW2011_GWA1_46_21</name>
    <dbReference type="NCBI Taxonomy" id="1619107"/>
    <lineage>
        <taxon>Bacteria</taxon>
        <taxon>Katanobacteria</taxon>
    </lineage>
</organism>
<comment type="caution">
    <text evidence="4">The sequence shown here is derived from an EMBL/GenBank/DDBJ whole genome shotgun (WGS) entry which is preliminary data.</text>
</comment>
<comment type="similarity">
    <text evidence="3">Belongs to the bacterial ribosomal protein bS16 family.</text>
</comment>
<dbReference type="NCBIfam" id="TIGR00002">
    <property type="entry name" value="S16"/>
    <property type="match status" value="1"/>
</dbReference>
<evidence type="ECO:0000256" key="3">
    <source>
        <dbReference type="HAMAP-Rule" id="MF_00385"/>
    </source>
</evidence>
<dbReference type="Proteomes" id="UP000034732">
    <property type="component" value="Unassembled WGS sequence"/>
</dbReference>
<dbReference type="GO" id="GO:0006412">
    <property type="term" value="P:translation"/>
    <property type="evidence" value="ECO:0007669"/>
    <property type="project" value="UniProtKB-UniRule"/>
</dbReference>
<dbReference type="Pfam" id="PF00886">
    <property type="entry name" value="Ribosomal_S16"/>
    <property type="match status" value="1"/>
</dbReference>
<protein>
    <recommendedName>
        <fullName evidence="3">Small ribosomal subunit protein bS16</fullName>
    </recommendedName>
</protein>
<dbReference type="InterPro" id="IPR020592">
    <property type="entry name" value="Ribosomal_bS16_CS"/>
</dbReference>
<keyword evidence="2 3" id="KW-0687">Ribonucleoprotein</keyword>
<dbReference type="SUPFAM" id="SSF54565">
    <property type="entry name" value="Ribosomal protein S16"/>
    <property type="match status" value="1"/>
</dbReference>
<dbReference type="HAMAP" id="MF_00385">
    <property type="entry name" value="Ribosomal_bS16"/>
    <property type="match status" value="1"/>
</dbReference>
<name>A0A0G1PCA1_UNCKA</name>
<reference evidence="4 5" key="1">
    <citation type="journal article" date="2015" name="Nature">
        <title>rRNA introns, odd ribosomes, and small enigmatic genomes across a large radiation of phyla.</title>
        <authorList>
            <person name="Brown C.T."/>
            <person name="Hug L.A."/>
            <person name="Thomas B.C."/>
            <person name="Sharon I."/>
            <person name="Castelle C.J."/>
            <person name="Singh A."/>
            <person name="Wilkins M.J."/>
            <person name="Williams K.H."/>
            <person name="Banfield J.F."/>
        </authorList>
    </citation>
    <scope>NUCLEOTIDE SEQUENCE [LARGE SCALE GENOMIC DNA]</scope>
</reference>
<dbReference type="GO" id="GO:0005737">
    <property type="term" value="C:cytoplasm"/>
    <property type="evidence" value="ECO:0007669"/>
    <property type="project" value="UniProtKB-ARBA"/>
</dbReference>
<dbReference type="GO" id="GO:0003735">
    <property type="term" value="F:structural constituent of ribosome"/>
    <property type="evidence" value="ECO:0007669"/>
    <property type="project" value="InterPro"/>
</dbReference>
<keyword evidence="1 3" id="KW-0689">Ribosomal protein</keyword>
<dbReference type="PANTHER" id="PTHR12919:SF20">
    <property type="entry name" value="SMALL RIBOSOMAL SUBUNIT PROTEIN BS16M"/>
    <property type="match status" value="1"/>
</dbReference>
<dbReference type="InterPro" id="IPR000307">
    <property type="entry name" value="Ribosomal_bS16"/>
</dbReference>
<sequence>MSITIRLARTGKRNAPTYKVVVAMTKNKQSGRFLDILGSFNPLLKTSAFVLDKKKYASWQTKGALTSKAVGDLVANTYAYKKYEPKAEKGKEMNRDEGIS</sequence>
<evidence type="ECO:0000313" key="5">
    <source>
        <dbReference type="Proteomes" id="UP000034732"/>
    </source>
</evidence>
<evidence type="ECO:0000313" key="4">
    <source>
        <dbReference type="EMBL" id="KKU30439.1"/>
    </source>
</evidence>
<evidence type="ECO:0000256" key="1">
    <source>
        <dbReference type="ARBA" id="ARBA00022980"/>
    </source>
</evidence>
<proteinExistence type="inferred from homology"/>
<evidence type="ECO:0000256" key="2">
    <source>
        <dbReference type="ARBA" id="ARBA00023274"/>
    </source>
</evidence>
<dbReference type="GO" id="GO:0015935">
    <property type="term" value="C:small ribosomal subunit"/>
    <property type="evidence" value="ECO:0007669"/>
    <property type="project" value="TreeGrafter"/>
</dbReference>
<dbReference type="InterPro" id="IPR023803">
    <property type="entry name" value="Ribosomal_bS16_dom_sf"/>
</dbReference>
<dbReference type="PANTHER" id="PTHR12919">
    <property type="entry name" value="30S RIBOSOMAL PROTEIN S16"/>
    <property type="match status" value="1"/>
</dbReference>
<accession>A0A0G1PCA1</accession>